<feature type="domain" description="SPX" evidence="1">
    <location>
        <begin position="1"/>
        <end position="125"/>
    </location>
</feature>
<reference evidence="2 3" key="1">
    <citation type="journal article" date="2021" name="BMC Genomics">
        <title>Datura genome reveals duplications of psychoactive alkaloid biosynthetic genes and high mutation rate following tissue culture.</title>
        <authorList>
            <person name="Rajewski A."/>
            <person name="Carter-House D."/>
            <person name="Stajich J."/>
            <person name="Litt A."/>
        </authorList>
    </citation>
    <scope>NUCLEOTIDE SEQUENCE [LARGE SCALE GENOMIC DNA]</scope>
    <source>
        <strain evidence="2">AR-01</strain>
    </source>
</reference>
<dbReference type="PANTHER" id="PTHR45978:SF11">
    <property type="entry name" value="SPX DOMAIN-CONTAINING PROTEIN"/>
    <property type="match status" value="1"/>
</dbReference>
<organism evidence="2 3">
    <name type="scientific">Datura stramonium</name>
    <name type="common">Jimsonweed</name>
    <name type="synonym">Common thornapple</name>
    <dbReference type="NCBI Taxonomy" id="4076"/>
    <lineage>
        <taxon>Eukaryota</taxon>
        <taxon>Viridiplantae</taxon>
        <taxon>Streptophyta</taxon>
        <taxon>Embryophyta</taxon>
        <taxon>Tracheophyta</taxon>
        <taxon>Spermatophyta</taxon>
        <taxon>Magnoliopsida</taxon>
        <taxon>eudicotyledons</taxon>
        <taxon>Gunneridae</taxon>
        <taxon>Pentapetalae</taxon>
        <taxon>asterids</taxon>
        <taxon>lamiids</taxon>
        <taxon>Solanales</taxon>
        <taxon>Solanaceae</taxon>
        <taxon>Solanoideae</taxon>
        <taxon>Datureae</taxon>
        <taxon>Datura</taxon>
    </lineage>
</organism>
<evidence type="ECO:0000259" key="1">
    <source>
        <dbReference type="PROSITE" id="PS51382"/>
    </source>
</evidence>
<dbReference type="Proteomes" id="UP000823775">
    <property type="component" value="Unassembled WGS sequence"/>
</dbReference>
<sequence>MKFGKEFSIHLEETLPEWRDKYLCYKPLKKLLKHIPSSAADNLPPPLPALAALQDWFIRILNEELDKFNDFYMDKEEEFVIRFQNEMSFGSGRLEGFQESCGCVNGDARTDELWQHDGRGWRMLN</sequence>
<proteinExistence type="predicted"/>
<dbReference type="PANTHER" id="PTHR45978">
    <property type="entry name" value="SPX DOMAIN-CONTAINING PROTEIN 3"/>
    <property type="match status" value="1"/>
</dbReference>
<dbReference type="InterPro" id="IPR004331">
    <property type="entry name" value="SPX_dom"/>
</dbReference>
<protein>
    <submittedName>
        <fullName evidence="2">SPX domain-containing protein</fullName>
    </submittedName>
</protein>
<accession>A0ABS8TCY7</accession>
<evidence type="ECO:0000313" key="2">
    <source>
        <dbReference type="EMBL" id="MCD7469319.1"/>
    </source>
</evidence>
<dbReference type="InterPro" id="IPR031142">
    <property type="entry name" value="SPX_prot"/>
</dbReference>
<name>A0ABS8TCY7_DATST</name>
<dbReference type="PROSITE" id="PS51382">
    <property type="entry name" value="SPX"/>
    <property type="match status" value="1"/>
</dbReference>
<dbReference type="Pfam" id="PF03105">
    <property type="entry name" value="SPX"/>
    <property type="match status" value="1"/>
</dbReference>
<keyword evidence="3" id="KW-1185">Reference proteome</keyword>
<gene>
    <name evidence="2" type="primary">SPX4_1</name>
    <name evidence="2" type="ORF">HAX54_008256</name>
</gene>
<evidence type="ECO:0000313" key="3">
    <source>
        <dbReference type="Proteomes" id="UP000823775"/>
    </source>
</evidence>
<dbReference type="EMBL" id="JACEIK010001427">
    <property type="protein sequence ID" value="MCD7469319.1"/>
    <property type="molecule type" value="Genomic_DNA"/>
</dbReference>
<comment type="caution">
    <text evidence="2">The sequence shown here is derived from an EMBL/GenBank/DDBJ whole genome shotgun (WGS) entry which is preliminary data.</text>
</comment>